<reference evidence="1 2" key="1">
    <citation type="journal article" date="2012" name="Genome Biol.">
        <title>Genome and low-iron response of an oceanic diatom adapted to chronic iron limitation.</title>
        <authorList>
            <person name="Lommer M."/>
            <person name="Specht M."/>
            <person name="Roy A.S."/>
            <person name="Kraemer L."/>
            <person name="Andreson R."/>
            <person name="Gutowska M.A."/>
            <person name="Wolf J."/>
            <person name="Bergner S.V."/>
            <person name="Schilhabel M.B."/>
            <person name="Klostermeier U.C."/>
            <person name="Beiko R.G."/>
            <person name="Rosenstiel P."/>
            <person name="Hippler M."/>
            <person name="Laroche J."/>
        </authorList>
    </citation>
    <scope>NUCLEOTIDE SEQUENCE [LARGE SCALE GENOMIC DNA]</scope>
    <source>
        <strain evidence="1 2">CCMP1005</strain>
    </source>
</reference>
<dbReference type="Gene3D" id="1.10.8.60">
    <property type="match status" value="1"/>
</dbReference>
<dbReference type="InterPro" id="IPR016266">
    <property type="entry name" value="POLE2"/>
</dbReference>
<dbReference type="Proteomes" id="UP000266841">
    <property type="component" value="Unassembled WGS sequence"/>
</dbReference>
<sequence length="129" mass="14212">MMATDRKRIARTFKSRGLTIQSTALDALLNVLSRETHDETLFAIIDEIKDRLITGGGPGGNVVTTSLLEEVVAELSRDAKDVTDEAVQLLDAFQTPRLEFDATRKQFSLLDNASEKRSLYGKATDKVGL</sequence>
<dbReference type="PANTHER" id="PTHR12708:SF0">
    <property type="entry name" value="DNA POLYMERASE EPSILON SUBUNIT 2"/>
    <property type="match status" value="1"/>
</dbReference>
<keyword evidence="2" id="KW-1185">Reference proteome</keyword>
<evidence type="ECO:0000313" key="1">
    <source>
        <dbReference type="EMBL" id="EJK66163.1"/>
    </source>
</evidence>
<dbReference type="GO" id="GO:0006261">
    <property type="term" value="P:DNA-templated DNA replication"/>
    <property type="evidence" value="ECO:0007669"/>
    <property type="project" value="InterPro"/>
</dbReference>
<comment type="caution">
    <text evidence="1">The sequence shown here is derived from an EMBL/GenBank/DDBJ whole genome shotgun (WGS) entry which is preliminary data.</text>
</comment>
<organism evidence="1 2">
    <name type="scientific">Thalassiosira oceanica</name>
    <name type="common">Marine diatom</name>
    <dbReference type="NCBI Taxonomy" id="159749"/>
    <lineage>
        <taxon>Eukaryota</taxon>
        <taxon>Sar</taxon>
        <taxon>Stramenopiles</taxon>
        <taxon>Ochrophyta</taxon>
        <taxon>Bacillariophyta</taxon>
        <taxon>Coscinodiscophyceae</taxon>
        <taxon>Thalassiosirophycidae</taxon>
        <taxon>Thalassiosirales</taxon>
        <taxon>Thalassiosiraceae</taxon>
        <taxon>Thalassiosira</taxon>
    </lineage>
</organism>
<accession>K0SIY0</accession>
<dbReference type="PANTHER" id="PTHR12708">
    <property type="entry name" value="DNA POLYMERASE EPSILON SUBUNIT B"/>
    <property type="match status" value="1"/>
</dbReference>
<dbReference type="GO" id="GO:0008622">
    <property type="term" value="C:epsilon DNA polymerase complex"/>
    <property type="evidence" value="ECO:0007669"/>
    <property type="project" value="InterPro"/>
</dbReference>
<name>K0SIY0_THAOC</name>
<dbReference type="AlphaFoldDB" id="K0SIY0"/>
<dbReference type="GO" id="GO:0003677">
    <property type="term" value="F:DNA binding"/>
    <property type="evidence" value="ECO:0007669"/>
    <property type="project" value="InterPro"/>
</dbReference>
<proteinExistence type="predicted"/>
<protein>
    <submittedName>
        <fullName evidence="1">Uncharacterized protein</fullName>
    </submittedName>
</protein>
<dbReference type="EMBL" id="AGNL01015230">
    <property type="protein sequence ID" value="EJK66163.1"/>
    <property type="molecule type" value="Genomic_DNA"/>
</dbReference>
<evidence type="ECO:0000313" key="2">
    <source>
        <dbReference type="Proteomes" id="UP000266841"/>
    </source>
</evidence>
<dbReference type="GO" id="GO:0042276">
    <property type="term" value="P:error-prone translesion synthesis"/>
    <property type="evidence" value="ECO:0007669"/>
    <property type="project" value="TreeGrafter"/>
</dbReference>
<gene>
    <name evidence="1" type="ORF">THAOC_12929</name>
</gene>